<dbReference type="GO" id="GO:0051539">
    <property type="term" value="F:4 iron, 4 sulfur cluster binding"/>
    <property type="evidence" value="ECO:0007669"/>
    <property type="project" value="UniProtKB-KW"/>
</dbReference>
<keyword evidence="1" id="KW-0004">4Fe-4S</keyword>
<keyword evidence="5" id="KW-0408">Iron</keyword>
<protein>
    <submittedName>
        <fullName evidence="9">Nitrite/sulfite reductase</fullName>
    </submittedName>
</protein>
<evidence type="ECO:0000256" key="2">
    <source>
        <dbReference type="ARBA" id="ARBA00022617"/>
    </source>
</evidence>
<evidence type="ECO:0000313" key="10">
    <source>
        <dbReference type="Proteomes" id="UP001150830"/>
    </source>
</evidence>
<dbReference type="InterPro" id="IPR051329">
    <property type="entry name" value="NIR_SIR_4Fe-4S"/>
</dbReference>
<feature type="domain" description="Nitrite/sulphite reductase 4Fe-4S" evidence="7">
    <location>
        <begin position="461"/>
        <end position="558"/>
    </location>
</feature>
<accession>A0A9X3EFL7</accession>
<dbReference type="Proteomes" id="UP001150830">
    <property type="component" value="Unassembled WGS sequence"/>
</dbReference>
<organism evidence="9 10">
    <name type="scientific">Parathalassolituus penaei</name>
    <dbReference type="NCBI Taxonomy" id="2997323"/>
    <lineage>
        <taxon>Bacteria</taxon>
        <taxon>Pseudomonadati</taxon>
        <taxon>Pseudomonadota</taxon>
        <taxon>Gammaproteobacteria</taxon>
        <taxon>Oceanospirillales</taxon>
        <taxon>Oceanospirillaceae</taxon>
        <taxon>Parathalassolituus</taxon>
    </lineage>
</organism>
<dbReference type="Pfam" id="PF03460">
    <property type="entry name" value="NIR_SIR_ferr"/>
    <property type="match status" value="2"/>
</dbReference>
<gene>
    <name evidence="9" type="ORF">OUO13_15610</name>
</gene>
<dbReference type="Gene3D" id="3.30.70.3340">
    <property type="match status" value="1"/>
</dbReference>
<keyword evidence="3" id="KW-0479">Metal-binding</keyword>
<dbReference type="InterPro" id="IPR036136">
    <property type="entry name" value="Nit/Sulf_reduc_fer-like_dom_sf"/>
</dbReference>
<dbReference type="SUPFAM" id="SSF56014">
    <property type="entry name" value="Nitrite and sulphite reductase 4Fe-4S domain-like"/>
    <property type="match status" value="2"/>
</dbReference>
<evidence type="ECO:0000256" key="4">
    <source>
        <dbReference type="ARBA" id="ARBA00023002"/>
    </source>
</evidence>
<keyword evidence="10" id="KW-1185">Reference proteome</keyword>
<feature type="domain" description="Nitrite/Sulfite reductase ferredoxin-like" evidence="8">
    <location>
        <begin position="47"/>
        <end position="109"/>
    </location>
</feature>
<evidence type="ECO:0000256" key="6">
    <source>
        <dbReference type="ARBA" id="ARBA00023014"/>
    </source>
</evidence>
<dbReference type="InterPro" id="IPR045854">
    <property type="entry name" value="NO2/SO3_Rdtase_4Fe4S_sf"/>
</dbReference>
<feature type="domain" description="Nitrite/Sulfite reductase ferredoxin-like" evidence="8">
    <location>
        <begin position="357"/>
        <end position="407"/>
    </location>
</feature>
<dbReference type="Gene3D" id="3.90.480.10">
    <property type="entry name" value="Sulfite Reductase Hemoprotein,Domain 2"/>
    <property type="match status" value="1"/>
</dbReference>
<evidence type="ECO:0000256" key="1">
    <source>
        <dbReference type="ARBA" id="ARBA00022485"/>
    </source>
</evidence>
<evidence type="ECO:0000256" key="3">
    <source>
        <dbReference type="ARBA" id="ARBA00022723"/>
    </source>
</evidence>
<evidence type="ECO:0000313" key="9">
    <source>
        <dbReference type="EMBL" id="MCY0966614.1"/>
    </source>
</evidence>
<dbReference type="Pfam" id="PF01077">
    <property type="entry name" value="NIR_SIR"/>
    <property type="match status" value="2"/>
</dbReference>
<dbReference type="RefSeq" id="WP_283174816.1">
    <property type="nucleotide sequence ID" value="NZ_JAPNOA010000056.1"/>
</dbReference>
<sequence>MYQYNEYDETLVLSRVEEFRDQVQRYLAGDLSDEEFLPLRLQNGLYKQRHAWMLRVAIPYGTLSAEQLRCLAQVADRYDRGYGHFTTRQNIQFNWIELTDVPDILERLAHQQMHAIQTSGNCVRNITTEAFAGVAADEYQDPRPYAEILRQWATLHPEFLFLPRKFKIAITAADEDRAVIRAHDIGLHLYEQDQEARFRVLVGGGLGRTPILNQSLFEAVHWRDIPAAIEAILRVYNRYGRRDNKYKARIKILVKALGIDAFREEVQQEWQQMRNSGHAPAISSEELARVSVGFEQPLPTLQPDLEYGAWLARDSGFARWCRSNTRSQKQQGYVSVVISSKPHPAAHGSTDALPAAPGDLTSQQMRQLATMAEDYSNSEIRVTHEQNLVLANIAQRDLYPLWQRLRQQQLATPNIGQLTDIIACPGGDYCSLANSRTLPVTAAIQRLFDDQDQLDDIGTISLNISGCMNACGHHHVGNIGILGVTKQDQEWFQVTIGGQQGHNARLGQIIGPAFQADAIPGVIQTLTNTYRQHRQARESFVDCVQRLGIAPFKNAVYQNTGASAETPTEANV</sequence>
<keyword evidence="4" id="KW-0560">Oxidoreductase</keyword>
<dbReference type="GO" id="GO:0046872">
    <property type="term" value="F:metal ion binding"/>
    <property type="evidence" value="ECO:0007669"/>
    <property type="project" value="UniProtKB-KW"/>
</dbReference>
<dbReference type="PANTHER" id="PTHR32439">
    <property type="entry name" value="FERREDOXIN--NITRITE REDUCTASE, CHLOROPLASTIC"/>
    <property type="match status" value="1"/>
</dbReference>
<evidence type="ECO:0000259" key="7">
    <source>
        <dbReference type="Pfam" id="PF01077"/>
    </source>
</evidence>
<dbReference type="InterPro" id="IPR006067">
    <property type="entry name" value="NO2/SO3_Rdtase_4Fe4S_dom"/>
</dbReference>
<comment type="caution">
    <text evidence="9">The sequence shown here is derived from an EMBL/GenBank/DDBJ whole genome shotgun (WGS) entry which is preliminary data.</text>
</comment>
<evidence type="ECO:0000256" key="5">
    <source>
        <dbReference type="ARBA" id="ARBA00023004"/>
    </source>
</evidence>
<keyword evidence="6" id="KW-0411">Iron-sulfur</keyword>
<keyword evidence="2" id="KW-0349">Heme</keyword>
<feature type="domain" description="Nitrite/sulphite reductase 4Fe-4S" evidence="7">
    <location>
        <begin position="119"/>
        <end position="272"/>
    </location>
</feature>
<name>A0A9X3EFL7_9GAMM</name>
<reference evidence="9" key="1">
    <citation type="submission" date="2022-11" db="EMBL/GenBank/DDBJ databases">
        <title>Parathalassolutuus dongxingensis gen. nov., sp. nov., a novel member of family Oceanospirillaceae isolated from a coastal shrimp pond in Guangxi, China.</title>
        <authorList>
            <person name="Chen H."/>
        </authorList>
    </citation>
    <scope>NUCLEOTIDE SEQUENCE</scope>
    <source>
        <strain evidence="9">G-43</strain>
    </source>
</reference>
<dbReference type="SUPFAM" id="SSF55124">
    <property type="entry name" value="Nitrite/Sulfite reductase N-terminal domain-like"/>
    <property type="match status" value="2"/>
</dbReference>
<dbReference type="AlphaFoldDB" id="A0A9X3EFL7"/>
<dbReference type="GO" id="GO:0020037">
    <property type="term" value="F:heme binding"/>
    <property type="evidence" value="ECO:0007669"/>
    <property type="project" value="InterPro"/>
</dbReference>
<dbReference type="Gene3D" id="3.30.413.10">
    <property type="entry name" value="Sulfite Reductase Hemoprotein, domain 1"/>
    <property type="match status" value="2"/>
</dbReference>
<dbReference type="InterPro" id="IPR005117">
    <property type="entry name" value="NiRdtase/SiRdtase_haem-b_fer"/>
</dbReference>
<dbReference type="EMBL" id="JAPNOA010000056">
    <property type="protein sequence ID" value="MCY0966614.1"/>
    <property type="molecule type" value="Genomic_DNA"/>
</dbReference>
<proteinExistence type="predicted"/>
<evidence type="ECO:0000259" key="8">
    <source>
        <dbReference type="Pfam" id="PF03460"/>
    </source>
</evidence>
<dbReference type="GO" id="GO:0016491">
    <property type="term" value="F:oxidoreductase activity"/>
    <property type="evidence" value="ECO:0007669"/>
    <property type="project" value="UniProtKB-KW"/>
</dbReference>
<dbReference type="PANTHER" id="PTHR32439:SF9">
    <property type="entry name" value="BLR3264 PROTEIN"/>
    <property type="match status" value="1"/>
</dbReference>